<dbReference type="PANTHER" id="PTHR47934:SF6">
    <property type="entry name" value="MITOCHONDRIAL GROUP I INTRON SPLICING FACTOR CCM1-RELATED"/>
    <property type="match status" value="1"/>
</dbReference>
<dbReference type="PANTHER" id="PTHR47934">
    <property type="entry name" value="PENTATRICOPEPTIDE REPEAT-CONTAINING PROTEIN PET309, MITOCHONDRIAL"/>
    <property type="match status" value="1"/>
</dbReference>
<dbReference type="Pfam" id="PF01535">
    <property type="entry name" value="PPR"/>
    <property type="match status" value="2"/>
</dbReference>
<dbReference type="Proteomes" id="UP001150907">
    <property type="component" value="Unassembled WGS sequence"/>
</dbReference>
<proteinExistence type="predicted"/>
<keyword evidence="4" id="KW-1185">Reference proteome</keyword>
<evidence type="ECO:0008006" key="5">
    <source>
        <dbReference type="Google" id="ProtNLM"/>
    </source>
</evidence>
<dbReference type="InterPro" id="IPR051114">
    <property type="entry name" value="Mito_RNA_Proc_CCM1"/>
</dbReference>
<dbReference type="OrthoDB" id="407658at2759"/>
<feature type="repeat" description="PPR" evidence="1">
    <location>
        <begin position="272"/>
        <end position="306"/>
    </location>
</feature>
<dbReference type="GO" id="GO:0005739">
    <property type="term" value="C:mitochondrion"/>
    <property type="evidence" value="ECO:0007669"/>
    <property type="project" value="TreeGrafter"/>
</dbReference>
<name>A0A9W8EK24_9FUNG</name>
<dbReference type="InterPro" id="IPR002885">
    <property type="entry name" value="PPR_rpt"/>
</dbReference>
<organism evidence="3 4">
    <name type="scientific">Coemansia thaxteri</name>
    <dbReference type="NCBI Taxonomy" id="2663907"/>
    <lineage>
        <taxon>Eukaryota</taxon>
        <taxon>Fungi</taxon>
        <taxon>Fungi incertae sedis</taxon>
        <taxon>Zoopagomycota</taxon>
        <taxon>Kickxellomycotina</taxon>
        <taxon>Kickxellomycetes</taxon>
        <taxon>Kickxellales</taxon>
        <taxon>Kickxellaceae</taxon>
        <taxon>Coemansia</taxon>
    </lineage>
</organism>
<dbReference type="GO" id="GO:0003729">
    <property type="term" value="F:mRNA binding"/>
    <property type="evidence" value="ECO:0007669"/>
    <property type="project" value="TreeGrafter"/>
</dbReference>
<evidence type="ECO:0000256" key="2">
    <source>
        <dbReference type="SAM" id="MobiDB-lite"/>
    </source>
</evidence>
<evidence type="ECO:0000313" key="4">
    <source>
        <dbReference type="Proteomes" id="UP001150907"/>
    </source>
</evidence>
<reference evidence="3" key="1">
    <citation type="submission" date="2022-07" db="EMBL/GenBank/DDBJ databases">
        <title>Phylogenomic reconstructions and comparative analyses of Kickxellomycotina fungi.</title>
        <authorList>
            <person name="Reynolds N.K."/>
            <person name="Stajich J.E."/>
            <person name="Barry K."/>
            <person name="Grigoriev I.V."/>
            <person name="Crous P."/>
            <person name="Smith M.E."/>
        </authorList>
    </citation>
    <scope>NUCLEOTIDE SEQUENCE</scope>
    <source>
        <strain evidence="3">IMI 214461</strain>
    </source>
</reference>
<accession>A0A9W8EK24</accession>
<dbReference type="InterPro" id="IPR011990">
    <property type="entry name" value="TPR-like_helical_dom_sf"/>
</dbReference>
<feature type="repeat" description="PPR" evidence="1">
    <location>
        <begin position="403"/>
        <end position="437"/>
    </location>
</feature>
<dbReference type="GO" id="GO:0006396">
    <property type="term" value="P:RNA processing"/>
    <property type="evidence" value="ECO:0007669"/>
    <property type="project" value="TreeGrafter"/>
</dbReference>
<feature type="repeat" description="PPR" evidence="1">
    <location>
        <begin position="474"/>
        <end position="508"/>
    </location>
</feature>
<protein>
    <recommendedName>
        <fullName evidence="5">Pentatricopeptide repeat-containing protein</fullName>
    </recommendedName>
</protein>
<dbReference type="Pfam" id="PF13812">
    <property type="entry name" value="PPR_3"/>
    <property type="match status" value="1"/>
</dbReference>
<gene>
    <name evidence="3" type="ORF">H4R26_002518</name>
</gene>
<dbReference type="Pfam" id="PF13041">
    <property type="entry name" value="PPR_2"/>
    <property type="match status" value="2"/>
</dbReference>
<evidence type="ECO:0000256" key="1">
    <source>
        <dbReference type="PROSITE-ProRule" id="PRU00708"/>
    </source>
</evidence>
<evidence type="ECO:0000313" key="3">
    <source>
        <dbReference type="EMBL" id="KAJ2004422.1"/>
    </source>
</evidence>
<dbReference type="NCBIfam" id="TIGR00756">
    <property type="entry name" value="PPR"/>
    <property type="match status" value="2"/>
</dbReference>
<feature type="repeat" description="PPR" evidence="1">
    <location>
        <begin position="438"/>
        <end position="472"/>
    </location>
</feature>
<dbReference type="PROSITE" id="PS51257">
    <property type="entry name" value="PROKAR_LIPOPROTEIN"/>
    <property type="match status" value="1"/>
</dbReference>
<dbReference type="EMBL" id="JANBQF010000155">
    <property type="protein sequence ID" value="KAJ2004422.1"/>
    <property type="molecule type" value="Genomic_DNA"/>
</dbReference>
<dbReference type="PROSITE" id="PS51375">
    <property type="entry name" value="PPR"/>
    <property type="match status" value="4"/>
</dbReference>
<feature type="region of interest" description="Disordered" evidence="2">
    <location>
        <begin position="47"/>
        <end position="69"/>
    </location>
</feature>
<dbReference type="AlphaFoldDB" id="A0A9W8EK24"/>
<dbReference type="Gene3D" id="1.25.40.10">
    <property type="entry name" value="Tetratricopeptide repeat domain"/>
    <property type="match status" value="5"/>
</dbReference>
<comment type="caution">
    <text evidence="3">The sequence shown here is derived from an EMBL/GenBank/DDBJ whole genome shotgun (WGS) entry which is preliminary data.</text>
</comment>
<dbReference type="GO" id="GO:0007005">
    <property type="term" value="P:mitochondrion organization"/>
    <property type="evidence" value="ECO:0007669"/>
    <property type="project" value="TreeGrafter"/>
</dbReference>
<sequence length="869" mass="96567">MFKLRAPRLAPNASTALSVLGCTGRGQLGTGRFRSLSELYYRAKKDQTTESHGKLTEQATRQQEPSVGPKAQLPVVEGHLSGAVSPRQLILDKENADKYFEKSAADVYIAGLHKSDWSSEETWMRFSVLPTESRKYLRNIDINHTLARIRGTEKDVYMRGKSAPTSQKLNKMLSVLGAATRAGIKPDQYTYQEMIAINSSLLGFAHALEWLEKMLQSGIRPTIRPYRTILKGYSALPSEIENARRLWEELKSKIERGELAPSEPGEAVASIDIKSYTCMLTAECRAGNFALALRLLDEMESAGIRPDITVRNVVLDGIIRHKGLEAGLEEAKLMEQSGFALSGFTFTILLKAAISEGQTEEIERLLSASAAKGFLPSSTVVQTLPFDPLYVLDLLAKSSELDTIRVYNTLIKASMRRNNFNQALQLVAHMRSHRVKANVVTYGLLLDALNKAGQFAQARGMFKEAFEGGEVEPDLHIFSTMIDACGRNGDIETMFWFKGEMASYNLLPAEPIYNSILASLSRLRKSQLRLVMSTVNELVRCHPPVKPTTRTYNAIFAAFAAHTRTKKLSGGELRFLRTWYSNTRDKYYVVKDTYLYVLAINAFVGAGSLEDAMIVYDDMLRHSELDSTVLQEFTRKPKHMLELMNLSVESQKFGAVLGLWRSWQFLGLPLSEQAVGLVLFACDQLGHVAEAKSIVTGLLMPRRLGDTAAGKDENENPRVSVVTPVAADTSEQRPHRRPAIVLDLESTAPREAQMDSETAVPTAYNPGMVGEAALAIYIGVLLKHGMVDDILPVLELWRTSTPNSDMALLLSARSPQSSTFFADTKRELSEPTVSKILKLVWANKNSDASKITDQFLAFVDRHFPEAMPL</sequence>